<evidence type="ECO:0000256" key="1">
    <source>
        <dbReference type="SAM" id="Phobius"/>
    </source>
</evidence>
<dbReference type="KEGG" id="nhy:JQS43_05820"/>
<keyword evidence="1" id="KW-1133">Transmembrane helix</keyword>
<sequence>MRQRPAPKVETHAESVRALAAAMLRTGLGFGAAAALVALALSSAFAGWPGLLGAAVGVALGFVSSLATIGLMHLTAPLPVEALFGAAMGSYAIKIGLLMAVVAPLRGVSSLHPTALALSVLAVVVAWAVAELVAFWRTRLPTIIPAQGG</sequence>
<evidence type="ECO:0008006" key="4">
    <source>
        <dbReference type="Google" id="ProtNLM"/>
    </source>
</evidence>
<feature type="transmembrane region" description="Helical" evidence="1">
    <location>
        <begin position="21"/>
        <end position="45"/>
    </location>
</feature>
<dbReference type="EMBL" id="CP070499">
    <property type="protein sequence ID" value="QSB15851.1"/>
    <property type="molecule type" value="Genomic_DNA"/>
</dbReference>
<organism evidence="2 3">
    <name type="scientific">Natronosporangium hydrolyticum</name>
    <dbReference type="NCBI Taxonomy" id="2811111"/>
    <lineage>
        <taxon>Bacteria</taxon>
        <taxon>Bacillati</taxon>
        <taxon>Actinomycetota</taxon>
        <taxon>Actinomycetes</taxon>
        <taxon>Micromonosporales</taxon>
        <taxon>Micromonosporaceae</taxon>
        <taxon>Natronosporangium</taxon>
    </lineage>
</organism>
<feature type="transmembrane region" description="Helical" evidence="1">
    <location>
        <begin position="51"/>
        <end position="71"/>
    </location>
</feature>
<gene>
    <name evidence="2" type="ORF">JQS43_05820</name>
</gene>
<keyword evidence="3" id="KW-1185">Reference proteome</keyword>
<proteinExistence type="predicted"/>
<evidence type="ECO:0000313" key="3">
    <source>
        <dbReference type="Proteomes" id="UP000662857"/>
    </source>
</evidence>
<evidence type="ECO:0000313" key="2">
    <source>
        <dbReference type="EMBL" id="QSB15851.1"/>
    </source>
</evidence>
<dbReference type="RefSeq" id="WP_239678042.1">
    <property type="nucleotide sequence ID" value="NZ_CP070499.1"/>
</dbReference>
<keyword evidence="1" id="KW-0812">Transmembrane</keyword>
<name>A0A895YE37_9ACTN</name>
<protein>
    <recommendedName>
        <fullName evidence="4">ATP synthase protein I</fullName>
    </recommendedName>
</protein>
<feature type="transmembrane region" description="Helical" evidence="1">
    <location>
        <begin position="115"/>
        <end position="136"/>
    </location>
</feature>
<dbReference type="Proteomes" id="UP000662857">
    <property type="component" value="Chromosome"/>
</dbReference>
<keyword evidence="1" id="KW-0472">Membrane</keyword>
<feature type="transmembrane region" description="Helical" evidence="1">
    <location>
        <begin position="83"/>
        <end position="103"/>
    </location>
</feature>
<reference evidence="2" key="1">
    <citation type="submission" date="2021-02" db="EMBL/GenBank/DDBJ databases">
        <title>Natrosporangium hydrolyticum gen. nov., sp. nov, a haloalkaliphilic actinobacterium from a soda solonchak soil.</title>
        <authorList>
            <person name="Sorokin D.Y."/>
            <person name="Khijniak T.V."/>
            <person name="Zakharycheva A.P."/>
            <person name="Boueva O.V."/>
            <person name="Ariskina E.V."/>
            <person name="Hahnke R.L."/>
            <person name="Bunk B."/>
            <person name="Sproer C."/>
            <person name="Schumann P."/>
            <person name="Evtushenko L.I."/>
            <person name="Kublanov I.V."/>
        </authorList>
    </citation>
    <scope>NUCLEOTIDE SEQUENCE</scope>
    <source>
        <strain evidence="2">DSM 106523</strain>
    </source>
</reference>
<dbReference type="AlphaFoldDB" id="A0A895YE37"/>
<accession>A0A895YE37</accession>